<dbReference type="VEuPathDB" id="MicrosporidiaDB:THOM_1718"/>
<protein>
    <submittedName>
        <fullName evidence="3">Uncharacterized protein</fullName>
    </submittedName>
</protein>
<organism evidence="3 4">
    <name type="scientific">Trachipleistophora hominis</name>
    <name type="common">Microsporidian parasite</name>
    <dbReference type="NCBI Taxonomy" id="72359"/>
    <lineage>
        <taxon>Eukaryota</taxon>
        <taxon>Fungi</taxon>
        <taxon>Fungi incertae sedis</taxon>
        <taxon>Microsporidia</taxon>
        <taxon>Pleistophoridae</taxon>
        <taxon>Trachipleistophora</taxon>
    </lineage>
</organism>
<name>L7JX67_TRAHO</name>
<evidence type="ECO:0000256" key="2">
    <source>
        <dbReference type="SAM" id="SignalP"/>
    </source>
</evidence>
<keyword evidence="1" id="KW-1133">Transmembrane helix</keyword>
<keyword evidence="4" id="KW-1185">Reference proteome</keyword>
<dbReference type="OMA" id="MINTHIE"/>
<keyword evidence="1" id="KW-0472">Membrane</keyword>
<dbReference type="InParanoid" id="L7JX67"/>
<reference evidence="3 4" key="1">
    <citation type="journal article" date="2012" name="PLoS Pathog.">
        <title>The genome of the obligate intracellular parasite Trachipleistophora hominis: new insights into microsporidian genome dynamics and reductive evolution.</title>
        <authorList>
            <person name="Heinz E."/>
            <person name="Williams T.A."/>
            <person name="Nakjang S."/>
            <person name="Noel C.J."/>
            <person name="Swan D.C."/>
            <person name="Goldberg A.V."/>
            <person name="Harris S.R."/>
            <person name="Weinmaier T."/>
            <person name="Markert S."/>
            <person name="Becher D."/>
            <person name="Bernhardt J."/>
            <person name="Dagan T."/>
            <person name="Hacker C."/>
            <person name="Lucocq J.M."/>
            <person name="Schweder T."/>
            <person name="Rattei T."/>
            <person name="Hall N."/>
            <person name="Hirt R.P."/>
            <person name="Embley T.M."/>
        </authorList>
    </citation>
    <scope>NUCLEOTIDE SEQUENCE [LARGE SCALE GENOMIC DNA]</scope>
</reference>
<keyword evidence="1" id="KW-0812">Transmembrane</keyword>
<dbReference type="EMBL" id="JH993971">
    <property type="protein sequence ID" value="ELQ75332.1"/>
    <property type="molecule type" value="Genomic_DNA"/>
</dbReference>
<keyword evidence="2" id="KW-0732">Signal</keyword>
<evidence type="ECO:0000256" key="1">
    <source>
        <dbReference type="SAM" id="Phobius"/>
    </source>
</evidence>
<feature type="chain" id="PRO_5003979219" evidence="2">
    <location>
        <begin position="20"/>
        <end position="513"/>
    </location>
</feature>
<dbReference type="Proteomes" id="UP000011185">
    <property type="component" value="Unassembled WGS sequence"/>
</dbReference>
<gene>
    <name evidence="3" type="ORF">THOM_1718</name>
</gene>
<feature type="signal peptide" evidence="2">
    <location>
        <begin position="1"/>
        <end position="19"/>
    </location>
</feature>
<dbReference type="HOGENOM" id="CLU_531201_0_0_1"/>
<accession>L7JX67</accession>
<feature type="transmembrane region" description="Helical" evidence="1">
    <location>
        <begin position="481"/>
        <end position="503"/>
    </location>
</feature>
<evidence type="ECO:0000313" key="4">
    <source>
        <dbReference type="Proteomes" id="UP000011185"/>
    </source>
</evidence>
<sequence length="513" mass="57966">MSIILGILAILSYNQVSSTVMIHTGNSFLANYNKSLANSNQNVCGDKSNNELNGEKPGECKYVRITVSTDMEQYIKGTELKQLRGSFGPLIRQPVLVNIDIKHRSAENRKKCILYYQLYITKLSLLEVQLNYNSWLLEQHSYYLRLIATLSELITLKLRKIALQLILLIKKLCKLVDLYIKRLSDEINDKRKHCIPCADDAPLVDKLVWLRLIKMGLELLEMSIINSDILGTKSNYSSSASYGKDHGSVFPKDYKYTPDKEVSQNLLSKDEKYTQTEGSEHAAEIDVYAAGNKLENCSDLVSSSCSQRNEFIQDNDRVSKSRANVGNDDACKANPIMNFNDTTNTSIEECVGGKYEMLRITLHITSKDQVYERTETFVGSKSLTNYFVHEGAIGKYEKCYESPRVTELVNEIKEAQRCCCSTNCCTKSSAESTAGDTKLEDEHILVDEQTKNKKGSTESRAKINSESVYQKGTKAGKVKKIIIVICILCLLIVVLAFLLTCIYRWKQIKELLD</sequence>
<dbReference type="OrthoDB" id="10685456at2759"/>
<proteinExistence type="predicted"/>
<evidence type="ECO:0000313" key="3">
    <source>
        <dbReference type="EMBL" id="ELQ75332.1"/>
    </source>
</evidence>
<dbReference type="AlphaFoldDB" id="L7JX67"/>